<evidence type="ECO:0000256" key="4">
    <source>
        <dbReference type="ARBA" id="ARBA00022723"/>
    </source>
</evidence>
<evidence type="ECO:0000313" key="11">
    <source>
        <dbReference type="Proteomes" id="UP000256645"/>
    </source>
</evidence>
<organism evidence="10 11">
    <name type="scientific">Coleophoma cylindrospora</name>
    <dbReference type="NCBI Taxonomy" id="1849047"/>
    <lineage>
        <taxon>Eukaryota</taxon>
        <taxon>Fungi</taxon>
        <taxon>Dikarya</taxon>
        <taxon>Ascomycota</taxon>
        <taxon>Pezizomycotina</taxon>
        <taxon>Leotiomycetes</taxon>
        <taxon>Helotiales</taxon>
        <taxon>Dermateaceae</taxon>
        <taxon>Coleophoma</taxon>
    </lineage>
</organism>
<comment type="caution">
    <text evidence="10">The sequence shown here is derived from an EMBL/GenBank/DDBJ whole genome shotgun (WGS) entry which is preliminary data.</text>
</comment>
<gene>
    <name evidence="10" type="ORF">BP6252_10302</name>
</gene>
<dbReference type="AlphaFoldDB" id="A0A3D8QSI0"/>
<accession>A0A3D8QSI0</accession>
<keyword evidence="7 8" id="KW-0503">Monooxygenase</keyword>
<reference evidence="10 11" key="1">
    <citation type="journal article" date="2018" name="IMA Fungus">
        <title>IMA Genome-F 9: Draft genome sequence of Annulohypoxylon stygium, Aspergillus mulundensis, Berkeleyomyces basicola (syn. Thielaviopsis basicola), Ceratocystis smalleyi, two Cercospora beticola strains, Coleophoma cylindrospora, Fusarium fracticaudum, Phialophora cf. hyalina, and Morchella septimelata.</title>
        <authorList>
            <person name="Wingfield B.D."/>
            <person name="Bills G.F."/>
            <person name="Dong Y."/>
            <person name="Huang W."/>
            <person name="Nel W.J."/>
            <person name="Swalarsk-Parry B.S."/>
            <person name="Vaghefi N."/>
            <person name="Wilken P.M."/>
            <person name="An Z."/>
            <person name="de Beer Z.W."/>
            <person name="De Vos L."/>
            <person name="Chen L."/>
            <person name="Duong T.A."/>
            <person name="Gao Y."/>
            <person name="Hammerbacher A."/>
            <person name="Kikkert J.R."/>
            <person name="Li Y."/>
            <person name="Li H."/>
            <person name="Li K."/>
            <person name="Li Q."/>
            <person name="Liu X."/>
            <person name="Ma X."/>
            <person name="Naidoo K."/>
            <person name="Pethybridge S.J."/>
            <person name="Sun J."/>
            <person name="Steenkamp E.T."/>
            <person name="van der Nest M.A."/>
            <person name="van Wyk S."/>
            <person name="Wingfield M.J."/>
            <person name="Xiong C."/>
            <person name="Yue Q."/>
            <person name="Zhang X."/>
        </authorList>
    </citation>
    <scope>NUCLEOTIDE SEQUENCE [LARGE SCALE GENOMIC DNA]</scope>
    <source>
        <strain evidence="10 11">BP6252</strain>
    </source>
</reference>
<dbReference type="GO" id="GO:0005506">
    <property type="term" value="F:iron ion binding"/>
    <property type="evidence" value="ECO:0007669"/>
    <property type="project" value="InterPro"/>
</dbReference>
<evidence type="ECO:0000256" key="7">
    <source>
        <dbReference type="ARBA" id="ARBA00023033"/>
    </source>
</evidence>
<keyword evidence="4 8" id="KW-0479">Metal-binding</keyword>
<dbReference type="PANTHER" id="PTHR24287:SF1">
    <property type="entry name" value="P450, PUTATIVE (EUROFUNG)-RELATED"/>
    <property type="match status" value="1"/>
</dbReference>
<dbReference type="GO" id="GO:0020037">
    <property type="term" value="F:heme binding"/>
    <property type="evidence" value="ECO:0007669"/>
    <property type="project" value="InterPro"/>
</dbReference>
<keyword evidence="11" id="KW-1185">Reference proteome</keyword>
<dbReference type="InterPro" id="IPR017972">
    <property type="entry name" value="Cyt_P450_CS"/>
</dbReference>
<dbReference type="InterPro" id="IPR036396">
    <property type="entry name" value="Cyt_P450_sf"/>
</dbReference>
<comment type="cofactor">
    <cofactor evidence="1">
        <name>heme</name>
        <dbReference type="ChEBI" id="CHEBI:30413"/>
    </cofactor>
</comment>
<keyword evidence="9" id="KW-1133">Transmembrane helix</keyword>
<feature type="transmembrane region" description="Helical" evidence="9">
    <location>
        <begin position="6"/>
        <end position="23"/>
    </location>
</feature>
<dbReference type="PRINTS" id="PR00385">
    <property type="entry name" value="P450"/>
</dbReference>
<dbReference type="PROSITE" id="PS00086">
    <property type="entry name" value="CYTOCHROME_P450"/>
    <property type="match status" value="1"/>
</dbReference>
<dbReference type="CDD" id="cd11063">
    <property type="entry name" value="CYP52"/>
    <property type="match status" value="1"/>
</dbReference>
<evidence type="ECO:0000256" key="5">
    <source>
        <dbReference type="ARBA" id="ARBA00023002"/>
    </source>
</evidence>
<dbReference type="Pfam" id="PF00067">
    <property type="entry name" value="p450"/>
    <property type="match status" value="1"/>
</dbReference>
<keyword evidence="9" id="KW-0812">Transmembrane</keyword>
<dbReference type="Gene3D" id="1.10.630.10">
    <property type="entry name" value="Cytochrome P450"/>
    <property type="match status" value="1"/>
</dbReference>
<keyword evidence="5 8" id="KW-0560">Oxidoreductase</keyword>
<evidence type="ECO:0000256" key="8">
    <source>
        <dbReference type="RuleBase" id="RU000461"/>
    </source>
</evidence>
<dbReference type="SUPFAM" id="SSF48264">
    <property type="entry name" value="Cytochrome P450"/>
    <property type="match status" value="1"/>
</dbReference>
<keyword evidence="3 8" id="KW-0349">Heme</keyword>
<comment type="similarity">
    <text evidence="2 8">Belongs to the cytochrome P450 family.</text>
</comment>
<sequence length="525" mass="59440">MEVLRVYQVSAFGILLLFVYHVLSRIIRQFQLARLAANLGCKPVKLEATKWPFGIDVVMAMAKASKEGRMPDFIVDRYNAMGPRYTWRTRMLGSEYFTTAEPRNIQAILATQFNDFRMGVARRTNLNPVLGGSVFALDGAAWHSAREVIRPIFSREQVSDLSLLEHHFQTMLQCMPLDSRGWTNVVSLNSLFPSLTLDAATELFLGRSTDTLKKKAAKASGKHEADADHGVKDFEWAFDRTQELLVTRLRLRSFYWVYGTQELKDCVTILHKLCDDAMAEAAQCKKENPDVKRYDFLDAMIARAENHSAVRDHVLGLLAAGRDTTAALTSWVFYCLIRNPKVFAKLRGIIMETFGPYYEEPTTITFSALKGCTYLQQVLNETLRLHSVVPFNSRQAVRDTTLPVGGGEDGMAPVFIPKGAEVNFSSHVLHRRHDIWGQDADEFVPERWEKRRPGWAYVPFNGGPRVCIGQQYALTEAGYLIVRMLQRFDTIEGIDVDLTRDWHNFNLVCSPGPGHDSVKVKLHAS</sequence>
<evidence type="ECO:0000256" key="3">
    <source>
        <dbReference type="ARBA" id="ARBA00022617"/>
    </source>
</evidence>
<dbReference type="EMBL" id="PDLM01000012">
    <property type="protein sequence ID" value="RDW64651.1"/>
    <property type="molecule type" value="Genomic_DNA"/>
</dbReference>
<dbReference type="InterPro" id="IPR047146">
    <property type="entry name" value="Cyt_P450_E_CYP52_fungi"/>
</dbReference>
<evidence type="ECO:0000256" key="9">
    <source>
        <dbReference type="SAM" id="Phobius"/>
    </source>
</evidence>
<protein>
    <submittedName>
        <fullName evidence="10">Cytochrome P450-20</fullName>
    </submittedName>
</protein>
<dbReference type="OrthoDB" id="1470350at2759"/>
<evidence type="ECO:0000256" key="1">
    <source>
        <dbReference type="ARBA" id="ARBA00001971"/>
    </source>
</evidence>
<proteinExistence type="inferred from homology"/>
<keyword evidence="6 8" id="KW-0408">Iron</keyword>
<dbReference type="GO" id="GO:0016712">
    <property type="term" value="F:oxidoreductase activity, acting on paired donors, with incorporation or reduction of molecular oxygen, reduced flavin or flavoprotein as one donor, and incorporation of one atom of oxygen"/>
    <property type="evidence" value="ECO:0007669"/>
    <property type="project" value="InterPro"/>
</dbReference>
<evidence type="ECO:0000256" key="6">
    <source>
        <dbReference type="ARBA" id="ARBA00023004"/>
    </source>
</evidence>
<dbReference type="InterPro" id="IPR001128">
    <property type="entry name" value="Cyt_P450"/>
</dbReference>
<dbReference type="PANTHER" id="PTHR24287">
    <property type="entry name" value="P450, PUTATIVE (EUROFUNG)-RELATED"/>
    <property type="match status" value="1"/>
</dbReference>
<dbReference type="PRINTS" id="PR01239">
    <property type="entry name" value="EP450IICYP52"/>
</dbReference>
<evidence type="ECO:0000313" key="10">
    <source>
        <dbReference type="EMBL" id="RDW64651.1"/>
    </source>
</evidence>
<dbReference type="STRING" id="1849047.A0A3D8QSI0"/>
<evidence type="ECO:0000256" key="2">
    <source>
        <dbReference type="ARBA" id="ARBA00010617"/>
    </source>
</evidence>
<dbReference type="Proteomes" id="UP000256645">
    <property type="component" value="Unassembled WGS sequence"/>
</dbReference>
<dbReference type="InterPro" id="IPR002974">
    <property type="entry name" value="Cyt_P450_E_CYP52_ascomycetes"/>
</dbReference>
<name>A0A3D8QSI0_9HELO</name>
<keyword evidence="9" id="KW-0472">Membrane</keyword>